<proteinExistence type="predicted"/>
<feature type="non-terminal residue" evidence="1">
    <location>
        <position position="1"/>
    </location>
</feature>
<name>X1B174_9ZZZZ</name>
<evidence type="ECO:0000313" key="1">
    <source>
        <dbReference type="EMBL" id="GAG89459.1"/>
    </source>
</evidence>
<dbReference type="AlphaFoldDB" id="X1B174"/>
<dbReference type="EMBL" id="BART01010557">
    <property type="protein sequence ID" value="GAG89459.1"/>
    <property type="molecule type" value="Genomic_DNA"/>
</dbReference>
<comment type="caution">
    <text evidence="1">The sequence shown here is derived from an EMBL/GenBank/DDBJ whole genome shotgun (WGS) entry which is preliminary data.</text>
</comment>
<gene>
    <name evidence="1" type="ORF">S01H4_22901</name>
</gene>
<organism evidence="1">
    <name type="scientific">marine sediment metagenome</name>
    <dbReference type="NCBI Taxonomy" id="412755"/>
    <lineage>
        <taxon>unclassified sequences</taxon>
        <taxon>metagenomes</taxon>
        <taxon>ecological metagenomes</taxon>
    </lineage>
</organism>
<reference evidence="1" key="1">
    <citation type="journal article" date="2014" name="Front. Microbiol.">
        <title>High frequency of phylogenetically diverse reductive dehalogenase-homologous genes in deep subseafloor sedimentary metagenomes.</title>
        <authorList>
            <person name="Kawai M."/>
            <person name="Futagami T."/>
            <person name="Toyoda A."/>
            <person name="Takaki Y."/>
            <person name="Nishi S."/>
            <person name="Hori S."/>
            <person name="Arai W."/>
            <person name="Tsubouchi T."/>
            <person name="Morono Y."/>
            <person name="Uchiyama I."/>
            <person name="Ito T."/>
            <person name="Fujiyama A."/>
            <person name="Inagaki F."/>
            <person name="Takami H."/>
        </authorList>
    </citation>
    <scope>NUCLEOTIDE SEQUENCE</scope>
    <source>
        <strain evidence="1">Expedition CK06-06</strain>
    </source>
</reference>
<protein>
    <submittedName>
        <fullName evidence="1">Uncharacterized protein</fullName>
    </submittedName>
</protein>
<sequence>AETQNDLEPNQLRIINNSDMINEGEPSDYISAGTIIDLEGTDGIYLEDVTIWLVYLETNSLINTYHFSDLSGQDIS</sequence>
<accession>X1B174</accession>